<proteinExistence type="predicted"/>
<dbReference type="AlphaFoldDB" id="A0AA95GDF5"/>
<dbReference type="Proteomes" id="UP001177597">
    <property type="component" value="Plasmid paIh5"/>
</dbReference>
<organism evidence="1 2">
    <name type="scientific">Arsenophonus nasoniae</name>
    <name type="common">son-killer infecting Nasonia vitripennis</name>
    <dbReference type="NCBI Taxonomy" id="638"/>
    <lineage>
        <taxon>Bacteria</taxon>
        <taxon>Pseudomonadati</taxon>
        <taxon>Pseudomonadota</taxon>
        <taxon>Gammaproteobacteria</taxon>
        <taxon>Enterobacterales</taxon>
        <taxon>Morganellaceae</taxon>
        <taxon>Arsenophonus</taxon>
    </lineage>
</organism>
<evidence type="ECO:0000313" key="1">
    <source>
        <dbReference type="EMBL" id="WGL94039.1"/>
    </source>
</evidence>
<gene>
    <name evidence="1" type="ORF">QE207_01700</name>
</gene>
<accession>A0AA95GDF5</accession>
<dbReference type="RefSeq" id="WP_280628455.1">
    <property type="nucleotide sequence ID" value="NZ_CP123495.1"/>
</dbReference>
<protein>
    <submittedName>
        <fullName evidence="1">Uncharacterized protein</fullName>
    </submittedName>
</protein>
<geneLocation type="plasmid" evidence="1 2">
    <name>paIh5</name>
</geneLocation>
<name>A0AA95GDF5_9GAMM</name>
<dbReference type="EMBL" id="CP123495">
    <property type="protein sequence ID" value="WGL94039.1"/>
    <property type="molecule type" value="Genomic_DNA"/>
</dbReference>
<keyword evidence="1" id="KW-0614">Plasmid</keyword>
<evidence type="ECO:0000313" key="2">
    <source>
        <dbReference type="Proteomes" id="UP001177597"/>
    </source>
</evidence>
<reference evidence="1" key="1">
    <citation type="submission" date="2023-04" db="EMBL/GenBank/DDBJ databases">
        <title>Genome dynamics across the evolutionary transition to endosymbiosis.</title>
        <authorList>
            <person name="Siozios S."/>
            <person name="Nadal-Jimenez P."/>
            <person name="Azagi T."/>
            <person name="Sprong H."/>
            <person name="Frost C.L."/>
            <person name="Parratt S.R."/>
            <person name="Taylor G."/>
            <person name="Brettell L."/>
            <person name="Lew K.C."/>
            <person name="Croft L."/>
            <person name="King K.C."/>
            <person name="Brockhurst M.A."/>
            <person name="Hypsa V."/>
            <person name="Novakova E."/>
            <person name="Darby A.C."/>
            <person name="Hurst G.D.D."/>
        </authorList>
    </citation>
    <scope>NUCLEOTIDE SEQUENCE</scope>
    <source>
        <strain evidence="1">AIh</strain>
        <plasmid evidence="1">paIh5</plasmid>
    </source>
</reference>
<sequence>MDLHKFLPHLNHGKGQYWSTLSGIVQLHKKRHIWCAGAAGLLLQFLG</sequence>